<dbReference type="Proteomes" id="UP000535937">
    <property type="component" value="Unassembled WGS sequence"/>
</dbReference>
<evidence type="ECO:0000313" key="1">
    <source>
        <dbReference type="EMBL" id="MBB3060953.1"/>
    </source>
</evidence>
<keyword evidence="2" id="KW-1185">Reference proteome</keyword>
<protein>
    <submittedName>
        <fullName evidence="1">Uncharacterized protein</fullName>
    </submittedName>
</protein>
<evidence type="ECO:0000313" key="2">
    <source>
        <dbReference type="Proteomes" id="UP000535937"/>
    </source>
</evidence>
<gene>
    <name evidence="1" type="ORF">FHS09_001783</name>
</gene>
<accession>A0A7W4WC27</accession>
<proteinExistence type="predicted"/>
<reference evidence="1 2" key="1">
    <citation type="submission" date="2020-08" db="EMBL/GenBank/DDBJ databases">
        <title>Genomic Encyclopedia of Type Strains, Phase III (KMG-III): the genomes of soil and plant-associated and newly described type strains.</title>
        <authorList>
            <person name="Whitman W."/>
        </authorList>
    </citation>
    <scope>NUCLEOTIDE SEQUENCE [LARGE SCALE GENOMIC DNA]</scope>
    <source>
        <strain evidence="1 2">CECT 8799</strain>
    </source>
</reference>
<organism evidence="1 2">
    <name type="scientific">Microbulbifer rhizosphaerae</name>
    <dbReference type="NCBI Taxonomy" id="1562603"/>
    <lineage>
        <taxon>Bacteria</taxon>
        <taxon>Pseudomonadati</taxon>
        <taxon>Pseudomonadota</taxon>
        <taxon>Gammaproteobacteria</taxon>
        <taxon>Cellvibrionales</taxon>
        <taxon>Microbulbiferaceae</taxon>
        <taxon>Microbulbifer</taxon>
    </lineage>
</organism>
<dbReference type="RefSeq" id="WP_183458902.1">
    <property type="nucleotide sequence ID" value="NZ_JACHWZ010000007.1"/>
</dbReference>
<name>A0A7W4WC27_9GAMM</name>
<sequence length="261" mass="29660">MSFRVIFTGSLRDGFNRRRGIESLGKQFALDFDQIRYLLSGAHRMVKCVEDRRQAERIVKALWDGGWHTELHLDNRVVFRTNQAQKPSFQDPGPDLVGPSLVRMRGRDSPVSAVVPESWQPCTDLNPNAVLQAGDRNAHHYMIVLMQEREELPSGLALPDYSVAQLQQCLARLTSGRLLSGPEMVEHEVSPACTAEMSARLDTTAIQYLVAHFQCERYFHTLFLWCSQREFPRQKPLFQRMVTGFRTEPVVQAAREGTGCG</sequence>
<comment type="caution">
    <text evidence="1">The sequence shown here is derived from an EMBL/GenBank/DDBJ whole genome shotgun (WGS) entry which is preliminary data.</text>
</comment>
<dbReference type="EMBL" id="JACHWZ010000007">
    <property type="protein sequence ID" value="MBB3060953.1"/>
    <property type="molecule type" value="Genomic_DNA"/>
</dbReference>
<dbReference type="AlphaFoldDB" id="A0A7W4WC27"/>
<dbReference type="Gene3D" id="3.40.1000.10">
    <property type="entry name" value="Mog1/PsbP, alpha/beta/alpha sandwich"/>
    <property type="match status" value="1"/>
</dbReference>